<dbReference type="PROSITE" id="PS00802">
    <property type="entry name" value="TRANSKETOLASE_2"/>
    <property type="match status" value="1"/>
</dbReference>
<dbReference type="GO" id="GO:0016114">
    <property type="term" value="P:terpenoid biosynthetic process"/>
    <property type="evidence" value="ECO:0007669"/>
    <property type="project" value="UniProtKB-UniRule"/>
</dbReference>
<feature type="binding site" evidence="10">
    <location>
        <position position="283"/>
    </location>
    <ligand>
        <name>thiamine diphosphate</name>
        <dbReference type="ChEBI" id="CHEBI:58937"/>
    </ligand>
</feature>
<evidence type="ECO:0000256" key="4">
    <source>
        <dbReference type="ARBA" id="ARBA00022679"/>
    </source>
</evidence>
<dbReference type="OrthoDB" id="9803371at2"/>
<gene>
    <name evidence="10 12" type="primary">dxs</name>
    <name evidence="12" type="ORF">FTW19_08555</name>
</gene>
<comment type="cofactor">
    <cofactor evidence="10">
        <name>thiamine diphosphate</name>
        <dbReference type="ChEBI" id="CHEBI:58937"/>
    </cofactor>
    <text evidence="10">Binds 1 thiamine pyrophosphate per subunit.</text>
</comment>
<dbReference type="FunFam" id="3.40.50.970:FF:000005">
    <property type="entry name" value="1-deoxy-D-xylulose-5-phosphate synthase"/>
    <property type="match status" value="1"/>
</dbReference>
<feature type="binding site" evidence="10">
    <location>
        <begin position="114"/>
        <end position="116"/>
    </location>
    <ligand>
        <name>thiamine diphosphate</name>
        <dbReference type="ChEBI" id="CHEBI:58937"/>
    </ligand>
</feature>
<dbReference type="GO" id="GO:0005829">
    <property type="term" value="C:cytosol"/>
    <property type="evidence" value="ECO:0007669"/>
    <property type="project" value="TreeGrafter"/>
</dbReference>
<evidence type="ECO:0000256" key="9">
    <source>
        <dbReference type="ARBA" id="ARBA00023229"/>
    </source>
</evidence>
<dbReference type="RefSeq" id="WP_147647227.1">
    <property type="nucleotide sequence ID" value="NZ_CP042806.1"/>
</dbReference>
<evidence type="ECO:0000313" key="13">
    <source>
        <dbReference type="Proteomes" id="UP000321820"/>
    </source>
</evidence>
<feature type="binding site" evidence="10">
    <location>
        <position position="363"/>
    </location>
    <ligand>
        <name>thiamine diphosphate</name>
        <dbReference type="ChEBI" id="CHEBI:58937"/>
    </ligand>
</feature>
<protein>
    <recommendedName>
        <fullName evidence="10">1-deoxy-D-xylulose-5-phosphate synthase</fullName>
        <ecNumber evidence="10">2.2.1.7</ecNumber>
    </recommendedName>
    <alternativeName>
        <fullName evidence="10">1-deoxyxylulose-5-phosphate synthase</fullName>
        <shortName evidence="10">DXP synthase</shortName>
        <shortName evidence="10">DXPS</shortName>
    </alternativeName>
</protein>
<dbReference type="SUPFAM" id="SSF52518">
    <property type="entry name" value="Thiamin diphosphate-binding fold (THDP-binding)"/>
    <property type="match status" value="2"/>
</dbReference>
<dbReference type="GO" id="GO:0000287">
    <property type="term" value="F:magnesium ion binding"/>
    <property type="evidence" value="ECO:0007669"/>
    <property type="project" value="UniProtKB-UniRule"/>
</dbReference>
<keyword evidence="9 10" id="KW-0414">Isoprene biosynthesis</keyword>
<accession>A0A5B9ECJ2</accession>
<evidence type="ECO:0000256" key="3">
    <source>
        <dbReference type="ARBA" id="ARBA00011738"/>
    </source>
</evidence>
<evidence type="ECO:0000259" key="11">
    <source>
        <dbReference type="SMART" id="SM00861"/>
    </source>
</evidence>
<dbReference type="PANTHER" id="PTHR43322:SF5">
    <property type="entry name" value="1-DEOXY-D-XYLULOSE-5-PHOSPHATE SYNTHASE, CHLOROPLASTIC"/>
    <property type="match status" value="1"/>
</dbReference>
<evidence type="ECO:0000256" key="6">
    <source>
        <dbReference type="ARBA" id="ARBA00022842"/>
    </source>
</evidence>
<dbReference type="Proteomes" id="UP000321820">
    <property type="component" value="Chromosome"/>
</dbReference>
<keyword evidence="7 10" id="KW-0784">Thiamine biosynthesis</keyword>
<feature type="binding site" evidence="10">
    <location>
        <position position="174"/>
    </location>
    <ligand>
        <name>thiamine diphosphate</name>
        <dbReference type="ChEBI" id="CHEBI:58937"/>
    </ligand>
</feature>
<comment type="pathway">
    <text evidence="1 10">Metabolic intermediate biosynthesis; 1-deoxy-D-xylulose 5-phosphate biosynthesis; 1-deoxy-D-xylulose 5-phosphate from D-glyceraldehyde 3-phosphate and pyruvate: step 1/1.</text>
</comment>
<dbReference type="NCBIfam" id="TIGR00204">
    <property type="entry name" value="dxs"/>
    <property type="match status" value="1"/>
</dbReference>
<dbReference type="InterPro" id="IPR029061">
    <property type="entry name" value="THDP-binding"/>
</dbReference>
<comment type="function">
    <text evidence="10">Catalyzes the acyloin condensation reaction between C atoms 2 and 3 of pyruvate and glyceraldehyde 3-phosphate to yield 1-deoxy-D-xylulose-5-phosphate (DXP).</text>
</comment>
<dbReference type="HAMAP" id="MF_00315">
    <property type="entry name" value="DXP_synth"/>
    <property type="match status" value="1"/>
</dbReference>
<dbReference type="InterPro" id="IPR020826">
    <property type="entry name" value="Transketolase_BS"/>
</dbReference>
<dbReference type="GO" id="GO:0009228">
    <property type="term" value="P:thiamine biosynthetic process"/>
    <property type="evidence" value="ECO:0007669"/>
    <property type="project" value="UniProtKB-UniRule"/>
</dbReference>
<evidence type="ECO:0000256" key="8">
    <source>
        <dbReference type="ARBA" id="ARBA00023052"/>
    </source>
</evidence>
<feature type="binding site" evidence="10">
    <location>
        <begin position="146"/>
        <end position="147"/>
    </location>
    <ligand>
        <name>thiamine diphosphate</name>
        <dbReference type="ChEBI" id="CHEBI:58937"/>
    </ligand>
</feature>
<dbReference type="PANTHER" id="PTHR43322">
    <property type="entry name" value="1-D-DEOXYXYLULOSE 5-PHOSPHATE SYNTHASE-RELATED"/>
    <property type="match status" value="1"/>
</dbReference>
<dbReference type="CDD" id="cd02007">
    <property type="entry name" value="TPP_DXS"/>
    <property type="match status" value="1"/>
</dbReference>
<evidence type="ECO:0000256" key="2">
    <source>
        <dbReference type="ARBA" id="ARBA00011081"/>
    </source>
</evidence>
<organism evidence="12 13">
    <name type="scientific">Terriglobus albidus</name>
    <dbReference type="NCBI Taxonomy" id="1592106"/>
    <lineage>
        <taxon>Bacteria</taxon>
        <taxon>Pseudomonadati</taxon>
        <taxon>Acidobacteriota</taxon>
        <taxon>Terriglobia</taxon>
        <taxon>Terriglobales</taxon>
        <taxon>Acidobacteriaceae</taxon>
        <taxon>Terriglobus</taxon>
    </lineage>
</organism>
<name>A0A5B9ECJ2_9BACT</name>
<evidence type="ECO:0000256" key="1">
    <source>
        <dbReference type="ARBA" id="ARBA00004980"/>
    </source>
</evidence>
<keyword evidence="4 10" id="KW-0808">Transferase</keyword>
<dbReference type="KEGG" id="talb:FTW19_08555"/>
<evidence type="ECO:0000256" key="5">
    <source>
        <dbReference type="ARBA" id="ARBA00022723"/>
    </source>
</evidence>
<keyword evidence="13" id="KW-1185">Reference proteome</keyword>
<dbReference type="GO" id="GO:0008661">
    <property type="term" value="F:1-deoxy-D-xylulose-5-phosphate synthase activity"/>
    <property type="evidence" value="ECO:0007669"/>
    <property type="project" value="UniProtKB-UniRule"/>
</dbReference>
<evidence type="ECO:0000313" key="12">
    <source>
        <dbReference type="EMBL" id="QEE28037.1"/>
    </source>
</evidence>
<dbReference type="SMART" id="SM00861">
    <property type="entry name" value="Transket_pyr"/>
    <property type="match status" value="1"/>
</dbReference>
<feature type="binding site" evidence="10">
    <location>
        <position position="174"/>
    </location>
    <ligand>
        <name>Mg(2+)</name>
        <dbReference type="ChEBI" id="CHEBI:18420"/>
    </ligand>
</feature>
<proteinExistence type="inferred from homology"/>
<dbReference type="NCBIfam" id="NF003933">
    <property type="entry name" value="PRK05444.2-2"/>
    <property type="match status" value="1"/>
</dbReference>
<keyword evidence="6 10" id="KW-0460">Magnesium</keyword>
<feature type="binding site" evidence="10">
    <location>
        <position position="145"/>
    </location>
    <ligand>
        <name>Mg(2+)</name>
        <dbReference type="ChEBI" id="CHEBI:18420"/>
    </ligand>
</feature>
<evidence type="ECO:0000256" key="7">
    <source>
        <dbReference type="ARBA" id="ARBA00022977"/>
    </source>
</evidence>
<dbReference type="GO" id="GO:0030976">
    <property type="term" value="F:thiamine pyrophosphate binding"/>
    <property type="evidence" value="ECO:0007669"/>
    <property type="project" value="UniProtKB-UniRule"/>
</dbReference>
<feature type="domain" description="Transketolase-like pyrimidine-binding" evidence="11">
    <location>
        <begin position="312"/>
        <end position="476"/>
    </location>
</feature>
<feature type="binding site" evidence="10">
    <location>
        <position position="73"/>
    </location>
    <ligand>
        <name>thiamine diphosphate</name>
        <dbReference type="ChEBI" id="CHEBI:58937"/>
    </ligand>
</feature>
<dbReference type="EMBL" id="CP042806">
    <property type="protein sequence ID" value="QEE28037.1"/>
    <property type="molecule type" value="Genomic_DNA"/>
</dbReference>
<keyword evidence="8 10" id="KW-0786">Thiamine pyrophosphate</keyword>
<dbReference type="Gene3D" id="3.40.50.920">
    <property type="match status" value="1"/>
</dbReference>
<dbReference type="InterPro" id="IPR009014">
    <property type="entry name" value="Transketo_C/PFOR_II"/>
</dbReference>
<comment type="similarity">
    <text evidence="2 10">Belongs to the transketolase family. DXPS subfamily.</text>
</comment>
<sequence>MSLLQQIHSPADVKKLSIPELSLLAEEIRERLIVGVSRTGGHIGPNLGVVELTIAMHYVFDTPHDSFVFDVSHQAYVHKLLTGRADRFETIRQPDGLNGFMLRTESEHDSFGAGHAGTALSAALGMAVARDMNGGDEHIIALAGDAAFTNGITMEALNNIASSTKRLIVVLNDNAWSIDRNVGAIASYFHKIVTNPTFVTWHDRAVDLIERIGGKAAKHVAQKAEGAAKGLIGPGMLFEEFGLNYFGPIDGHDLPLLIETFKFLKQQNKPVLLHAITQKGRGFQPALEKQKKFHGLGPYDPETGETKPTGQKTYSEIFAESLTKLADSNDRVVAITAAMPNGTALDLFRPHHPKRYFDVGIAEEHAVIFAAGMATKGYKPFCAIYSTFLQRAFDPIVHDVCLQNLPVVFCMDRGGLSGDDGPTHHGLFDISYLRGVPNIVHMVPKDEDELADMMYTAMLYDAPSAIRYPRGIGPGVAVKEKPVALEIGKAEVIRDGHDVAIFGLGALLPLAVTMSDRLAAEGLSAAVINPRFAKPVDRECIAAYARQCGLIVTFEDHVLAGGFGSAVLEALNSLELQVPVIRIGWPDEFIEHGKVDALREKYGITVEAAMKQARPFLDAIAQSRLVAH</sequence>
<keyword evidence="5 10" id="KW-0479">Metal-binding</keyword>
<reference evidence="12 13" key="1">
    <citation type="submission" date="2019-08" db="EMBL/GenBank/DDBJ databases">
        <title>Complete genome sequence of Terriglobus albidus strain ORNL.</title>
        <authorList>
            <person name="Podar M."/>
        </authorList>
    </citation>
    <scope>NUCLEOTIDE SEQUENCE [LARGE SCALE GENOMIC DNA]</scope>
    <source>
        <strain evidence="12 13">ORNL</strain>
    </source>
</reference>
<dbReference type="EC" id="2.2.1.7" evidence="10"/>
<comment type="subunit">
    <text evidence="3 10">Homodimer.</text>
</comment>
<dbReference type="CDD" id="cd07033">
    <property type="entry name" value="TPP_PYR_DXS_TK_like"/>
    <property type="match status" value="1"/>
</dbReference>
<dbReference type="InterPro" id="IPR005475">
    <property type="entry name" value="Transketolase-like_Pyr-bd"/>
</dbReference>
<evidence type="ECO:0000256" key="10">
    <source>
        <dbReference type="HAMAP-Rule" id="MF_00315"/>
    </source>
</evidence>
<dbReference type="Pfam" id="PF13292">
    <property type="entry name" value="DXP_synthase_N"/>
    <property type="match status" value="1"/>
</dbReference>
<dbReference type="AlphaFoldDB" id="A0A5B9ECJ2"/>
<comment type="cofactor">
    <cofactor evidence="10">
        <name>Mg(2+)</name>
        <dbReference type="ChEBI" id="CHEBI:18420"/>
    </cofactor>
    <text evidence="10">Binds 1 Mg(2+) ion per subunit.</text>
</comment>
<comment type="catalytic activity">
    <reaction evidence="10">
        <text>D-glyceraldehyde 3-phosphate + pyruvate + H(+) = 1-deoxy-D-xylulose 5-phosphate + CO2</text>
        <dbReference type="Rhea" id="RHEA:12605"/>
        <dbReference type="ChEBI" id="CHEBI:15361"/>
        <dbReference type="ChEBI" id="CHEBI:15378"/>
        <dbReference type="ChEBI" id="CHEBI:16526"/>
        <dbReference type="ChEBI" id="CHEBI:57792"/>
        <dbReference type="ChEBI" id="CHEBI:59776"/>
        <dbReference type="EC" id="2.2.1.7"/>
    </reaction>
</comment>
<dbReference type="SUPFAM" id="SSF52922">
    <property type="entry name" value="TK C-terminal domain-like"/>
    <property type="match status" value="1"/>
</dbReference>
<dbReference type="Pfam" id="PF02779">
    <property type="entry name" value="Transket_pyr"/>
    <property type="match status" value="1"/>
</dbReference>
<dbReference type="InterPro" id="IPR005477">
    <property type="entry name" value="Dxylulose-5-P_synthase"/>
</dbReference>
<dbReference type="Pfam" id="PF02780">
    <property type="entry name" value="Transketolase_C"/>
    <property type="match status" value="1"/>
</dbReference>
<dbReference type="Gene3D" id="3.40.50.970">
    <property type="match status" value="2"/>
</dbReference>
<dbReference type="UniPathway" id="UPA00064">
    <property type="reaction ID" value="UER00091"/>
</dbReference>
<dbReference type="InterPro" id="IPR033248">
    <property type="entry name" value="Transketolase_C"/>
</dbReference>
<dbReference type="GO" id="GO:0019288">
    <property type="term" value="P:isopentenyl diphosphate biosynthetic process, methylerythritol 4-phosphate pathway"/>
    <property type="evidence" value="ECO:0007669"/>
    <property type="project" value="TreeGrafter"/>
</dbReference>